<sequence>MEPMEEEEEEKKEQEQEGEEDGGWMTWEEESKTNHSQKPRLQPMIRVKVPFARVEPNKKHARVPIRHLHTSKCLFRRLSAGLHELPYA</sequence>
<dbReference type="RefSeq" id="XP_022469051.1">
    <property type="nucleotide sequence ID" value="XM_022624450.1"/>
</dbReference>
<evidence type="ECO:0000256" key="1">
    <source>
        <dbReference type="SAM" id="MobiDB-lite"/>
    </source>
</evidence>
<accession>A0A1G4ARU2</accession>
<dbReference type="AlphaFoldDB" id="A0A1G4ARU2"/>
<feature type="region of interest" description="Disordered" evidence="1">
    <location>
        <begin position="1"/>
        <end position="44"/>
    </location>
</feature>
<comment type="caution">
    <text evidence="2">The sequence shown here is derived from an EMBL/GenBank/DDBJ whole genome shotgun (WGS) entry which is preliminary data.</text>
</comment>
<protein>
    <submittedName>
        <fullName evidence="2">Uncharacterized protein</fullName>
    </submittedName>
</protein>
<dbReference type="Proteomes" id="UP000176998">
    <property type="component" value="Unassembled WGS sequence"/>
</dbReference>
<evidence type="ECO:0000313" key="2">
    <source>
        <dbReference type="EMBL" id="OHE91879.1"/>
    </source>
</evidence>
<name>A0A1G4ARU2_9PEZI</name>
<evidence type="ECO:0000313" key="3">
    <source>
        <dbReference type="Proteomes" id="UP000176998"/>
    </source>
</evidence>
<dbReference type="GeneID" id="34565960"/>
<keyword evidence="3" id="KW-1185">Reference proteome</keyword>
<proteinExistence type="predicted"/>
<feature type="compositionally biased region" description="Acidic residues" evidence="1">
    <location>
        <begin position="1"/>
        <end position="22"/>
    </location>
</feature>
<organism evidence="2 3">
    <name type="scientific">Colletotrichum orchidophilum</name>
    <dbReference type="NCBI Taxonomy" id="1209926"/>
    <lineage>
        <taxon>Eukaryota</taxon>
        <taxon>Fungi</taxon>
        <taxon>Dikarya</taxon>
        <taxon>Ascomycota</taxon>
        <taxon>Pezizomycotina</taxon>
        <taxon>Sordariomycetes</taxon>
        <taxon>Hypocreomycetidae</taxon>
        <taxon>Glomerellales</taxon>
        <taxon>Glomerellaceae</taxon>
        <taxon>Colletotrichum</taxon>
    </lineage>
</organism>
<dbReference type="EMBL" id="MJBS01000167">
    <property type="protein sequence ID" value="OHE91879.1"/>
    <property type="molecule type" value="Genomic_DNA"/>
</dbReference>
<gene>
    <name evidence="2" type="ORF">CORC01_12832</name>
</gene>
<reference evidence="2 3" key="1">
    <citation type="submission" date="2016-09" db="EMBL/GenBank/DDBJ databases">
        <authorList>
            <person name="Capua I."/>
            <person name="De Benedictis P."/>
            <person name="Joannis T."/>
            <person name="Lombin L.H."/>
            <person name="Cattoli G."/>
        </authorList>
    </citation>
    <scope>NUCLEOTIDE SEQUENCE [LARGE SCALE GENOMIC DNA]</scope>
    <source>
        <strain evidence="2 3">IMI 309357</strain>
    </source>
</reference>